<dbReference type="EMBL" id="JABAHT010000013">
    <property type="protein sequence ID" value="KAF4670218.1"/>
    <property type="molecule type" value="Genomic_DNA"/>
</dbReference>
<organism evidence="1 3">
    <name type="scientific">Perkinsus olseni</name>
    <name type="common">Perkinsus atlanticus</name>
    <dbReference type="NCBI Taxonomy" id="32597"/>
    <lineage>
        <taxon>Eukaryota</taxon>
        <taxon>Sar</taxon>
        <taxon>Alveolata</taxon>
        <taxon>Perkinsozoa</taxon>
        <taxon>Perkinsea</taxon>
        <taxon>Perkinsida</taxon>
        <taxon>Perkinsidae</taxon>
        <taxon>Perkinsus</taxon>
    </lineage>
</organism>
<gene>
    <name evidence="2" type="ORF">FOL46_001976</name>
    <name evidence="1" type="ORF">FOZ61_001236</name>
</gene>
<dbReference type="EMBL" id="JABANN010000016">
    <property type="protein sequence ID" value="KAF4675344.1"/>
    <property type="molecule type" value="Genomic_DNA"/>
</dbReference>
<evidence type="ECO:0000313" key="4">
    <source>
        <dbReference type="Proteomes" id="UP000572268"/>
    </source>
</evidence>
<accession>A0A7J6MF65</accession>
<dbReference type="Proteomes" id="UP000570595">
    <property type="component" value="Unassembled WGS sequence"/>
</dbReference>
<proteinExistence type="predicted"/>
<evidence type="ECO:0000313" key="1">
    <source>
        <dbReference type="EMBL" id="KAF4670218.1"/>
    </source>
</evidence>
<reference evidence="3 4" key="1">
    <citation type="submission" date="2020-04" db="EMBL/GenBank/DDBJ databases">
        <title>Perkinsus olseni comparative genomics.</title>
        <authorList>
            <person name="Bogema D.R."/>
        </authorList>
    </citation>
    <scope>NUCLEOTIDE SEQUENCE [LARGE SCALE GENOMIC DNA]</scope>
    <source>
        <strain evidence="1">ATCC PRA-179</strain>
        <strain evidence="2">ATCC PRA-31</strain>
    </source>
</reference>
<evidence type="ECO:0000313" key="3">
    <source>
        <dbReference type="Proteomes" id="UP000570595"/>
    </source>
</evidence>
<dbReference type="AlphaFoldDB" id="A0A7J6MF65"/>
<evidence type="ECO:0000313" key="2">
    <source>
        <dbReference type="EMBL" id="KAF4675344.1"/>
    </source>
</evidence>
<protein>
    <submittedName>
        <fullName evidence="1">Uncharacterized protein</fullName>
    </submittedName>
</protein>
<sequence length="110" mass="12873">MLSTTRIRLRQGHPVITTSVDPGHQIIVICVTLKLRDRTRRSSGPRSLSVHFLFEAAYNFFSDYPHRLRGWFFRVAGVEFTRRLQRTVSPLLKDKCIVDTHRSRRCMSSQ</sequence>
<comment type="caution">
    <text evidence="1">The sequence shown here is derived from an EMBL/GenBank/DDBJ whole genome shotgun (WGS) entry which is preliminary data.</text>
</comment>
<name>A0A7J6MF65_PEROL</name>
<dbReference type="Proteomes" id="UP000572268">
    <property type="component" value="Unassembled WGS sequence"/>
</dbReference>